<feature type="transmembrane region" description="Helical" evidence="1">
    <location>
        <begin position="38"/>
        <end position="56"/>
    </location>
</feature>
<feature type="transmembrane region" description="Helical" evidence="1">
    <location>
        <begin position="12"/>
        <end position="32"/>
    </location>
</feature>
<dbReference type="EMBL" id="HBIM01024587">
    <property type="protein sequence ID" value="CAE0421595.1"/>
    <property type="molecule type" value="Transcribed_RNA"/>
</dbReference>
<gene>
    <name evidence="2" type="ORF">ACOF00016_LOCUS18232</name>
</gene>
<name>A0A7S3LHF4_9STRA</name>
<evidence type="ECO:0000313" key="2">
    <source>
        <dbReference type="EMBL" id="CAE0421595.1"/>
    </source>
</evidence>
<keyword evidence="1" id="KW-0812">Transmembrane</keyword>
<organism evidence="2">
    <name type="scientific">Amphora coffeiformis</name>
    <dbReference type="NCBI Taxonomy" id="265554"/>
    <lineage>
        <taxon>Eukaryota</taxon>
        <taxon>Sar</taxon>
        <taxon>Stramenopiles</taxon>
        <taxon>Ochrophyta</taxon>
        <taxon>Bacillariophyta</taxon>
        <taxon>Bacillariophyceae</taxon>
        <taxon>Bacillariophycidae</taxon>
        <taxon>Thalassiophysales</taxon>
        <taxon>Catenulaceae</taxon>
        <taxon>Amphora</taxon>
    </lineage>
</organism>
<accession>A0A7S3LHF4</accession>
<protein>
    <submittedName>
        <fullName evidence="2">Uncharacterized protein</fullName>
    </submittedName>
</protein>
<keyword evidence="1" id="KW-0472">Membrane</keyword>
<feature type="transmembrane region" description="Helical" evidence="1">
    <location>
        <begin position="86"/>
        <end position="113"/>
    </location>
</feature>
<keyword evidence="1" id="KW-1133">Transmembrane helix</keyword>
<proteinExistence type="predicted"/>
<reference evidence="2" key="1">
    <citation type="submission" date="2021-01" db="EMBL/GenBank/DDBJ databases">
        <authorList>
            <person name="Corre E."/>
            <person name="Pelletier E."/>
            <person name="Niang G."/>
            <person name="Scheremetjew M."/>
            <person name="Finn R."/>
            <person name="Kale V."/>
            <person name="Holt S."/>
            <person name="Cochrane G."/>
            <person name="Meng A."/>
            <person name="Brown T."/>
            <person name="Cohen L."/>
        </authorList>
    </citation>
    <scope>NUCLEOTIDE SEQUENCE</scope>
    <source>
        <strain evidence="2">CCMP127</strain>
    </source>
</reference>
<evidence type="ECO:0000256" key="1">
    <source>
        <dbReference type="SAM" id="Phobius"/>
    </source>
</evidence>
<dbReference type="AlphaFoldDB" id="A0A7S3LHF4"/>
<sequence length="154" mass="17471">MSSKHRLTRSFRTISAMLYLANIAVGIHFAWIPAYLHILVGTLTALMSVIMLCVAIEAPKFVTDKLESSTVGIQLFTFRGRYMMDLLISLFLFAMAPWGILMGAVTLFLIFGIRFLGVKQPDAFNEIFRQSDIESQADSYTMESEYDTPVQDRR</sequence>